<gene>
    <name evidence="1" type="ORF">ASZ90_013156</name>
</gene>
<proteinExistence type="predicted"/>
<accession>A0A0W8F8H5</accession>
<sequence>MSGDPIDTSNVDDDGWGSEIAGKRGWEISAKNNLIITDQAYSIIIDAIISGDSIYVKALSQGTPTTNPKGFQGKATVQSSDLLLASTTSQQTADWVIKGSGAMSKID</sequence>
<reference evidence="1" key="1">
    <citation type="journal article" date="2015" name="Proc. Natl. Acad. Sci. U.S.A.">
        <title>Networks of energetic and metabolic interactions define dynamics in microbial communities.</title>
        <authorList>
            <person name="Embree M."/>
            <person name="Liu J.K."/>
            <person name="Al-Bassam M.M."/>
            <person name="Zengler K."/>
        </authorList>
    </citation>
    <scope>NUCLEOTIDE SEQUENCE</scope>
</reference>
<dbReference type="AlphaFoldDB" id="A0A0W8F8H5"/>
<organism evidence="1">
    <name type="scientific">hydrocarbon metagenome</name>
    <dbReference type="NCBI Taxonomy" id="938273"/>
    <lineage>
        <taxon>unclassified sequences</taxon>
        <taxon>metagenomes</taxon>
        <taxon>ecological metagenomes</taxon>
    </lineage>
</organism>
<name>A0A0W8F8H5_9ZZZZ</name>
<comment type="caution">
    <text evidence="1">The sequence shown here is derived from an EMBL/GenBank/DDBJ whole genome shotgun (WGS) entry which is preliminary data.</text>
</comment>
<dbReference type="EMBL" id="LNQE01001460">
    <property type="protein sequence ID" value="KUG17153.1"/>
    <property type="molecule type" value="Genomic_DNA"/>
</dbReference>
<protein>
    <submittedName>
        <fullName evidence="1">Uncharacterized protein</fullName>
    </submittedName>
</protein>
<evidence type="ECO:0000313" key="1">
    <source>
        <dbReference type="EMBL" id="KUG17153.1"/>
    </source>
</evidence>